<feature type="domain" description="Aminoglycoside phosphotransferase" evidence="1">
    <location>
        <begin position="18"/>
        <end position="220"/>
    </location>
</feature>
<reference evidence="2 3" key="1">
    <citation type="submission" date="2024-08" db="EMBL/GenBank/DDBJ databases">
        <title>Oceanimonas smirnovii Genome sequencing and assembly.</title>
        <authorList>
            <person name="Tang B."/>
        </authorList>
    </citation>
    <scope>NUCLEOTIDE SEQUENCE [LARGE SCALE GENOMIC DNA]</scope>
    <source>
        <strain evidence="2 3">OS2020-119</strain>
    </source>
</reference>
<dbReference type="EMBL" id="JBGFTR010000001">
    <property type="protein sequence ID" value="MFH7563862.1"/>
    <property type="molecule type" value="Genomic_DNA"/>
</dbReference>
<dbReference type="RefSeq" id="WP_395544697.1">
    <property type="nucleotide sequence ID" value="NZ_CP166302.1"/>
</dbReference>
<dbReference type="SUPFAM" id="SSF56112">
    <property type="entry name" value="Protein kinase-like (PK-like)"/>
    <property type="match status" value="1"/>
</dbReference>
<comment type="caution">
    <text evidence="2">The sequence shown here is derived from an EMBL/GenBank/DDBJ whole genome shotgun (WGS) entry which is preliminary data.</text>
</comment>
<dbReference type="Pfam" id="PF01636">
    <property type="entry name" value="APH"/>
    <property type="match status" value="1"/>
</dbReference>
<dbReference type="InterPro" id="IPR011009">
    <property type="entry name" value="Kinase-like_dom_sf"/>
</dbReference>
<protein>
    <submittedName>
        <fullName evidence="2">Phosphotransferase</fullName>
    </submittedName>
</protein>
<name>A0ABW7NXE0_9GAMM</name>
<proteinExistence type="predicted"/>
<keyword evidence="3" id="KW-1185">Reference proteome</keyword>
<dbReference type="Gene3D" id="3.90.1200.10">
    <property type="match status" value="1"/>
</dbReference>
<evidence type="ECO:0000313" key="2">
    <source>
        <dbReference type="EMBL" id="MFH7563862.1"/>
    </source>
</evidence>
<organism evidence="2 3">
    <name type="scientific">Oceanimonas smirnovii</name>
    <dbReference type="NCBI Taxonomy" id="264574"/>
    <lineage>
        <taxon>Bacteria</taxon>
        <taxon>Pseudomonadati</taxon>
        <taxon>Pseudomonadota</taxon>
        <taxon>Gammaproteobacteria</taxon>
        <taxon>Aeromonadales</taxon>
        <taxon>Aeromonadaceae</taxon>
        <taxon>Oceanimonas</taxon>
    </lineage>
</organism>
<dbReference type="CDD" id="cd05151">
    <property type="entry name" value="ChoK-like"/>
    <property type="match status" value="1"/>
</dbReference>
<gene>
    <name evidence="2" type="ORF">AB9R89_00770</name>
</gene>
<sequence>MDAETLLPCLPARWRGRLTPLTGGLTNRCFHLATGQGQFWLRLGCEQPARLGINRHHELTAHRIAANAGLAPIIRFAYPEAGILILDWLNEPDWRTEPGSTGVLMRQAARLHGLAPPALPALELSERVRFYTKQLTHIPHWLTPVLSAFCRPALNPHFTPVLCHCDLTAGNLMGQRPWLLDWEYAALADPAFELAVIADDRNLNNDECAAMLTHYQAAGGNMSLSRLQARLPWVHLLTLLWALVQHQHTGEAEYAARVQTARNKLMFFL</sequence>
<dbReference type="PANTHER" id="PTHR40086">
    <property type="entry name" value="PHOSPHOTRANSFERASE YTMP-RELATED"/>
    <property type="match status" value="1"/>
</dbReference>
<dbReference type="InterPro" id="IPR002575">
    <property type="entry name" value="Aminoglycoside_PTrfase"/>
</dbReference>
<dbReference type="InterPro" id="IPR052077">
    <property type="entry name" value="CcrZ_PhaseVar_Mediator"/>
</dbReference>
<evidence type="ECO:0000259" key="1">
    <source>
        <dbReference type="Pfam" id="PF01636"/>
    </source>
</evidence>
<accession>A0ABW7NXE0</accession>
<evidence type="ECO:0000313" key="3">
    <source>
        <dbReference type="Proteomes" id="UP001610706"/>
    </source>
</evidence>
<dbReference type="Proteomes" id="UP001610706">
    <property type="component" value="Unassembled WGS sequence"/>
</dbReference>
<dbReference type="PANTHER" id="PTHR40086:SF1">
    <property type="entry name" value="CELL CYCLE REGULATOR CCRZ"/>
    <property type="match status" value="1"/>
</dbReference>
<dbReference type="Gene3D" id="3.30.200.20">
    <property type="entry name" value="Phosphorylase Kinase, domain 1"/>
    <property type="match status" value="1"/>
</dbReference>